<dbReference type="GO" id="GO:0009898">
    <property type="term" value="C:cytoplasmic side of plasma membrane"/>
    <property type="evidence" value="ECO:0007669"/>
    <property type="project" value="TreeGrafter"/>
</dbReference>
<dbReference type="GO" id="GO:0005829">
    <property type="term" value="C:cytosol"/>
    <property type="evidence" value="ECO:0007669"/>
    <property type="project" value="TreeGrafter"/>
</dbReference>
<dbReference type="SUPFAM" id="SSF52540">
    <property type="entry name" value="P-loop containing nucleoside triphosphate hydrolases"/>
    <property type="match status" value="1"/>
</dbReference>
<dbReference type="GO" id="GO:0016887">
    <property type="term" value="F:ATP hydrolysis activity"/>
    <property type="evidence" value="ECO:0007669"/>
    <property type="project" value="TreeGrafter"/>
</dbReference>
<dbReference type="GO" id="GO:0051782">
    <property type="term" value="P:negative regulation of cell division"/>
    <property type="evidence" value="ECO:0007669"/>
    <property type="project" value="TreeGrafter"/>
</dbReference>
<dbReference type="Gene3D" id="3.40.50.300">
    <property type="entry name" value="P-loop containing nucleotide triphosphate hydrolases"/>
    <property type="match status" value="1"/>
</dbReference>
<evidence type="ECO:0000256" key="1">
    <source>
        <dbReference type="ARBA" id="ARBA00022741"/>
    </source>
</evidence>
<keyword evidence="2" id="KW-0067">ATP-binding</keyword>
<protein>
    <submittedName>
        <fullName evidence="4">Unannotated protein</fullName>
    </submittedName>
</protein>
<dbReference type="PANTHER" id="PTHR43384:SF6">
    <property type="entry name" value="SEPTUM SITE-DETERMINING PROTEIN MIND HOMOLOG, CHLOROPLASTIC"/>
    <property type="match status" value="1"/>
</dbReference>
<dbReference type="GO" id="GO:0005524">
    <property type="term" value="F:ATP binding"/>
    <property type="evidence" value="ECO:0007669"/>
    <property type="project" value="UniProtKB-KW"/>
</dbReference>
<feature type="region of interest" description="Disordered" evidence="3">
    <location>
        <begin position="117"/>
        <end position="143"/>
    </location>
</feature>
<feature type="compositionally biased region" description="Basic and acidic residues" evidence="3">
    <location>
        <begin position="117"/>
        <end position="132"/>
    </location>
</feature>
<sequence length="442" mass="46037">MIRLILAAPELSDEADLVAAGPLHGVAVSRRSLDAADLLAAAAADTGVAVVVSAGVPRLSGDLIGRVMADDRAVVGLAVCDDDERRLRAWGLQVVVRHGGDGVATMAAVADELRIRESPRERAGAGGRRTDVDPDEVDEGARDAQPTAGRLICVWGPTGAPGRTTTALALAEALASRGLRTCVIDGDTYAPGMVAQLGLEVDSSGLVVACRQADNGTLNARTLMAATRLLADRLFILGGLPRADRWPDLRESALRGLWRTARDTFDAVVVDVGPHVEQEGLVAHHGGSTLLASRRNAVAVTAIEEADQIVVATRASTLGLVRLLNELPVVTSMNEGASVIVAVTGAPNRHTSAAATERLLRQAGVRMPVARLARDPGGLEESIRRGATAFESASRRERRAVGELAALVAPEGGQVGVRMGVRAGVRAGGPRGLRRRADGLRA</sequence>
<evidence type="ECO:0000256" key="3">
    <source>
        <dbReference type="SAM" id="MobiDB-lite"/>
    </source>
</evidence>
<name>A0A6J7DBH0_9ZZZZ</name>
<reference evidence="4" key="1">
    <citation type="submission" date="2020-05" db="EMBL/GenBank/DDBJ databases">
        <authorList>
            <person name="Chiriac C."/>
            <person name="Salcher M."/>
            <person name="Ghai R."/>
            <person name="Kavagutti S V."/>
        </authorList>
    </citation>
    <scope>NUCLEOTIDE SEQUENCE</scope>
</reference>
<accession>A0A6J7DBH0</accession>
<dbReference type="AlphaFoldDB" id="A0A6J7DBH0"/>
<evidence type="ECO:0000313" key="4">
    <source>
        <dbReference type="EMBL" id="CAB4867651.1"/>
    </source>
</evidence>
<keyword evidence="1" id="KW-0547">Nucleotide-binding</keyword>
<gene>
    <name evidence="4" type="ORF">UFOPK3402_00530</name>
</gene>
<dbReference type="EMBL" id="CAFBLS010000046">
    <property type="protein sequence ID" value="CAB4867651.1"/>
    <property type="molecule type" value="Genomic_DNA"/>
</dbReference>
<dbReference type="PANTHER" id="PTHR43384">
    <property type="entry name" value="SEPTUM SITE-DETERMINING PROTEIN MIND HOMOLOG, CHLOROPLASTIC-RELATED"/>
    <property type="match status" value="1"/>
</dbReference>
<dbReference type="InterPro" id="IPR050625">
    <property type="entry name" value="ParA/MinD_ATPase"/>
</dbReference>
<organism evidence="4">
    <name type="scientific">freshwater metagenome</name>
    <dbReference type="NCBI Taxonomy" id="449393"/>
    <lineage>
        <taxon>unclassified sequences</taxon>
        <taxon>metagenomes</taxon>
        <taxon>ecological metagenomes</taxon>
    </lineage>
</organism>
<evidence type="ECO:0000256" key="2">
    <source>
        <dbReference type="ARBA" id="ARBA00022840"/>
    </source>
</evidence>
<dbReference type="InterPro" id="IPR027417">
    <property type="entry name" value="P-loop_NTPase"/>
</dbReference>
<proteinExistence type="predicted"/>